<comment type="caution">
    <text evidence="6">The sequence shown here is derived from an EMBL/GenBank/DDBJ whole genome shotgun (WGS) entry which is preliminary data.</text>
</comment>
<feature type="transmembrane region" description="Helical" evidence="4">
    <location>
        <begin position="40"/>
        <end position="61"/>
    </location>
</feature>
<gene>
    <name evidence="6" type="ORF">FK220_001955</name>
</gene>
<evidence type="ECO:0000259" key="5">
    <source>
        <dbReference type="PROSITE" id="PS01124"/>
    </source>
</evidence>
<evidence type="ECO:0000256" key="3">
    <source>
        <dbReference type="ARBA" id="ARBA00023163"/>
    </source>
</evidence>
<sequence length="377" mass="43947">MFEVGNLNYNFQSFLDMVGLIQGTTLGVLLIVLNKRKYRSTFFLGLFLIFLSLKLVSYIAISLQVSDVYPTLFLLPFNFSWLLLPLFFVYTQQVCALSNEKTHYWVLIPGVVSFLAQLVIFFLPYETKLMISQSPWYVLIFTYIGIFYSLAIGVWNLRLLYHHRIEVHNSFSLIESKELQWARVFLIYSLITTVIIHILFYISTTNYYFKILFSVFDLIAIYWVSYHGVVQRNVLSVLDERGRYHIPLQVPSETVNTTTTATEELEALMEKIDNHMVRSESFIHTELTIVDLAEKLKVHPKRISTAINTIRQQNFNTYVNRFRIKKAEQLLRNQEEIHLSIEGIGNEVGFHSKSAFYSAFKKETGTTPTKYKEKISA</sequence>
<dbReference type="InterPro" id="IPR018060">
    <property type="entry name" value="HTH_AraC"/>
</dbReference>
<accession>A0A967AQF6</accession>
<dbReference type="InterPro" id="IPR009057">
    <property type="entry name" value="Homeodomain-like_sf"/>
</dbReference>
<dbReference type="Gene3D" id="1.10.10.60">
    <property type="entry name" value="Homeodomain-like"/>
    <property type="match status" value="2"/>
</dbReference>
<keyword evidence="1" id="KW-0805">Transcription regulation</keyword>
<dbReference type="SMART" id="SM00342">
    <property type="entry name" value="HTH_ARAC"/>
    <property type="match status" value="1"/>
</dbReference>
<evidence type="ECO:0000313" key="6">
    <source>
        <dbReference type="EMBL" id="NHF58087.1"/>
    </source>
</evidence>
<organism evidence="6 7">
    <name type="scientific">Pelagihabitans pacificus</name>
    <dbReference type="NCBI Taxonomy" id="2696054"/>
    <lineage>
        <taxon>Bacteria</taxon>
        <taxon>Pseudomonadati</taxon>
        <taxon>Bacteroidota</taxon>
        <taxon>Flavobacteriia</taxon>
        <taxon>Flavobacteriales</taxon>
        <taxon>Flavobacteriaceae</taxon>
        <taxon>Pelagihabitans</taxon>
    </lineage>
</organism>
<feature type="transmembrane region" description="Helical" evidence="4">
    <location>
        <begin position="181"/>
        <end position="201"/>
    </location>
</feature>
<feature type="transmembrane region" description="Helical" evidence="4">
    <location>
        <begin position="136"/>
        <end position="160"/>
    </location>
</feature>
<feature type="transmembrane region" description="Helical" evidence="4">
    <location>
        <begin position="73"/>
        <end position="91"/>
    </location>
</feature>
<feature type="transmembrane region" description="Helical" evidence="4">
    <location>
        <begin position="103"/>
        <end position="124"/>
    </location>
</feature>
<evidence type="ECO:0000256" key="1">
    <source>
        <dbReference type="ARBA" id="ARBA00023015"/>
    </source>
</evidence>
<keyword evidence="4" id="KW-1133">Transmembrane helix</keyword>
<reference evidence="6" key="2">
    <citation type="submission" date="2020-03" db="EMBL/GenBank/DDBJ databases">
        <title>Flavobacteriaceae bacterium strain TP-CH-4, a member of the family Flavobacteriaceae isolated from a deep-sea seamount.</title>
        <authorList>
            <person name="Zhang D.-C."/>
        </authorList>
    </citation>
    <scope>NUCLEOTIDE SEQUENCE</scope>
    <source>
        <strain evidence="6">TP-CH-4</strain>
    </source>
</reference>
<dbReference type="PANTHER" id="PTHR43280">
    <property type="entry name" value="ARAC-FAMILY TRANSCRIPTIONAL REGULATOR"/>
    <property type="match status" value="1"/>
</dbReference>
<dbReference type="InterPro" id="IPR018062">
    <property type="entry name" value="HTH_AraC-typ_CS"/>
</dbReference>
<evidence type="ECO:0000256" key="2">
    <source>
        <dbReference type="ARBA" id="ARBA00023125"/>
    </source>
</evidence>
<feature type="transmembrane region" description="Helical" evidence="4">
    <location>
        <begin position="207"/>
        <end position="226"/>
    </location>
</feature>
<feature type="transmembrane region" description="Helical" evidence="4">
    <location>
        <begin position="12"/>
        <end position="33"/>
    </location>
</feature>
<name>A0A967AQF6_9FLAO</name>
<protein>
    <submittedName>
        <fullName evidence="6">Helix-turn-helix transcriptional regulator</fullName>
    </submittedName>
</protein>
<dbReference type="PANTHER" id="PTHR43280:SF29">
    <property type="entry name" value="ARAC-FAMILY TRANSCRIPTIONAL REGULATOR"/>
    <property type="match status" value="1"/>
</dbReference>
<dbReference type="GO" id="GO:0003700">
    <property type="term" value="F:DNA-binding transcription factor activity"/>
    <property type="evidence" value="ECO:0007669"/>
    <property type="project" value="InterPro"/>
</dbReference>
<proteinExistence type="predicted"/>
<dbReference type="PROSITE" id="PS00041">
    <property type="entry name" value="HTH_ARAC_FAMILY_1"/>
    <property type="match status" value="1"/>
</dbReference>
<feature type="domain" description="HTH araC/xylS-type" evidence="5">
    <location>
        <begin position="266"/>
        <end position="374"/>
    </location>
</feature>
<keyword evidence="2" id="KW-0238">DNA-binding</keyword>
<evidence type="ECO:0000313" key="7">
    <source>
        <dbReference type="Proteomes" id="UP000707206"/>
    </source>
</evidence>
<keyword evidence="7" id="KW-1185">Reference proteome</keyword>
<dbReference type="SUPFAM" id="SSF46689">
    <property type="entry name" value="Homeodomain-like"/>
    <property type="match status" value="1"/>
</dbReference>
<evidence type="ECO:0000256" key="4">
    <source>
        <dbReference type="SAM" id="Phobius"/>
    </source>
</evidence>
<keyword evidence="3" id="KW-0804">Transcription</keyword>
<dbReference type="Proteomes" id="UP000707206">
    <property type="component" value="Unassembled WGS sequence"/>
</dbReference>
<reference evidence="6" key="1">
    <citation type="submission" date="2019-07" db="EMBL/GenBank/DDBJ databases">
        <authorList>
            <person name="De-Chao Zhang Q."/>
        </authorList>
    </citation>
    <scope>NUCLEOTIDE SEQUENCE</scope>
    <source>
        <strain evidence="6">TP-CH-4</strain>
    </source>
</reference>
<dbReference type="Pfam" id="PF12833">
    <property type="entry name" value="HTH_18"/>
    <property type="match status" value="1"/>
</dbReference>
<dbReference type="EMBL" id="VIKU02000001">
    <property type="protein sequence ID" value="NHF58087.1"/>
    <property type="molecule type" value="Genomic_DNA"/>
</dbReference>
<dbReference type="AlphaFoldDB" id="A0A967AQF6"/>
<dbReference type="GO" id="GO:0043565">
    <property type="term" value="F:sequence-specific DNA binding"/>
    <property type="evidence" value="ECO:0007669"/>
    <property type="project" value="InterPro"/>
</dbReference>
<keyword evidence="4" id="KW-0812">Transmembrane</keyword>
<dbReference type="PROSITE" id="PS01124">
    <property type="entry name" value="HTH_ARAC_FAMILY_2"/>
    <property type="match status" value="1"/>
</dbReference>
<keyword evidence="4" id="KW-0472">Membrane</keyword>
<dbReference type="RefSeq" id="WP_152572597.1">
    <property type="nucleotide sequence ID" value="NZ_VIKU02000001.1"/>
</dbReference>